<dbReference type="InterPro" id="IPR002083">
    <property type="entry name" value="MATH/TRAF_dom"/>
</dbReference>
<dbReference type="OrthoDB" id="289038at2759"/>
<dbReference type="SUPFAM" id="SSF49599">
    <property type="entry name" value="TRAF domain-like"/>
    <property type="match status" value="1"/>
</dbReference>
<protein>
    <recommendedName>
        <fullName evidence="1">MATH domain-containing protein</fullName>
    </recommendedName>
</protein>
<accession>A0A1Y2ACC5</accession>
<comment type="caution">
    <text evidence="2">The sequence shown here is derived from an EMBL/GenBank/DDBJ whole genome shotgun (WGS) entry which is preliminary data.</text>
</comment>
<evidence type="ECO:0000313" key="2">
    <source>
        <dbReference type="EMBL" id="ORY20124.1"/>
    </source>
</evidence>
<dbReference type="PROSITE" id="PS50144">
    <property type="entry name" value="MATH"/>
    <property type="match status" value="1"/>
</dbReference>
<dbReference type="Gene3D" id="2.60.210.10">
    <property type="entry name" value="Apoptosis, Tumor Necrosis Factor Receptor Associated Protein 2, Chain A"/>
    <property type="match status" value="1"/>
</dbReference>
<evidence type="ECO:0000313" key="3">
    <source>
        <dbReference type="Proteomes" id="UP000193920"/>
    </source>
</evidence>
<feature type="domain" description="MATH" evidence="1">
    <location>
        <begin position="27"/>
        <end position="159"/>
    </location>
</feature>
<name>A0A1Y2ACC5_9FUNG</name>
<organism evidence="2 3">
    <name type="scientific">Neocallimastix californiae</name>
    <dbReference type="NCBI Taxonomy" id="1754190"/>
    <lineage>
        <taxon>Eukaryota</taxon>
        <taxon>Fungi</taxon>
        <taxon>Fungi incertae sedis</taxon>
        <taxon>Chytridiomycota</taxon>
        <taxon>Chytridiomycota incertae sedis</taxon>
        <taxon>Neocallimastigomycetes</taxon>
        <taxon>Neocallimastigales</taxon>
        <taxon>Neocallimastigaceae</taxon>
        <taxon>Neocallimastix</taxon>
    </lineage>
</organism>
<sequence length="166" mass="19779">MSSKAREQFINKLKNSIEDDNEDIIGEGYYEWKIDDWKGLRIFQVSPTFTIGDYKWRMALLPTGYTDGHDEFVSLYLGNYDVENDESLNIYSNYVFVIRNYTDYSCFKYEKTTNTVLFDINHSEHHFPKFIRKNNLSTIIKKTNKPIMEDNKVVIGVYVRIYYENN</sequence>
<dbReference type="Pfam" id="PF22486">
    <property type="entry name" value="MATH_2"/>
    <property type="match status" value="1"/>
</dbReference>
<reference evidence="2 3" key="1">
    <citation type="submission" date="2016-08" db="EMBL/GenBank/DDBJ databases">
        <title>A Parts List for Fungal Cellulosomes Revealed by Comparative Genomics.</title>
        <authorList>
            <consortium name="DOE Joint Genome Institute"/>
            <person name="Haitjema C.H."/>
            <person name="Gilmore S.P."/>
            <person name="Henske J.K."/>
            <person name="Solomon K.V."/>
            <person name="De Groot R."/>
            <person name="Kuo A."/>
            <person name="Mondo S.J."/>
            <person name="Salamov A.A."/>
            <person name="Labutti K."/>
            <person name="Zhao Z."/>
            <person name="Chiniquy J."/>
            <person name="Barry K."/>
            <person name="Brewer H.M."/>
            <person name="Purvine S.O."/>
            <person name="Wright A.T."/>
            <person name="Boxma B."/>
            <person name="Van Alen T."/>
            <person name="Hackstein J.H."/>
            <person name="Baker S.E."/>
            <person name="Grigoriev I.V."/>
            <person name="O'Malley M.A."/>
        </authorList>
    </citation>
    <scope>NUCLEOTIDE SEQUENCE [LARGE SCALE GENOMIC DNA]</scope>
    <source>
        <strain evidence="2 3">G1</strain>
    </source>
</reference>
<dbReference type="Proteomes" id="UP000193920">
    <property type="component" value="Unassembled WGS sequence"/>
</dbReference>
<proteinExistence type="predicted"/>
<keyword evidence="3" id="KW-1185">Reference proteome</keyword>
<dbReference type="SMART" id="SM00061">
    <property type="entry name" value="MATH"/>
    <property type="match status" value="1"/>
</dbReference>
<dbReference type="InterPro" id="IPR008974">
    <property type="entry name" value="TRAF-like"/>
</dbReference>
<gene>
    <name evidence="2" type="ORF">LY90DRAFT_161000</name>
</gene>
<dbReference type="STRING" id="1754190.A0A1Y2ACC5"/>
<evidence type="ECO:0000259" key="1">
    <source>
        <dbReference type="PROSITE" id="PS50144"/>
    </source>
</evidence>
<dbReference type="EMBL" id="MCOG01000300">
    <property type="protein sequence ID" value="ORY20124.1"/>
    <property type="molecule type" value="Genomic_DNA"/>
</dbReference>
<dbReference type="AlphaFoldDB" id="A0A1Y2ACC5"/>